<dbReference type="Proteomes" id="UP000076865">
    <property type="component" value="Chromosome"/>
</dbReference>
<dbReference type="InterPro" id="IPR036779">
    <property type="entry name" value="LysM_dom_sf"/>
</dbReference>
<evidence type="ECO:0000259" key="2">
    <source>
        <dbReference type="PROSITE" id="PS51782"/>
    </source>
</evidence>
<dbReference type="PATRIC" id="fig|294699.3.peg.1647"/>
<dbReference type="CDD" id="cd00118">
    <property type="entry name" value="LysM"/>
    <property type="match status" value="1"/>
</dbReference>
<dbReference type="OrthoDB" id="2679564at2"/>
<organism evidence="3 4">
    <name type="scientific">Anoxybacteroides amylolyticum</name>
    <dbReference type="NCBI Taxonomy" id="294699"/>
    <lineage>
        <taxon>Bacteria</taxon>
        <taxon>Bacillati</taxon>
        <taxon>Bacillota</taxon>
        <taxon>Bacilli</taxon>
        <taxon>Bacillales</taxon>
        <taxon>Anoxybacillaceae</taxon>
        <taxon>Anoxybacteroides</taxon>
    </lineage>
</organism>
<gene>
    <name evidence="3" type="ORF">GFC30_1621</name>
</gene>
<evidence type="ECO:0000313" key="3">
    <source>
        <dbReference type="EMBL" id="ANB59300.1"/>
    </source>
</evidence>
<feature type="domain" description="LysM" evidence="2">
    <location>
        <begin position="33"/>
        <end position="84"/>
    </location>
</feature>
<evidence type="ECO:0000313" key="4">
    <source>
        <dbReference type="Proteomes" id="UP000076865"/>
    </source>
</evidence>
<feature type="chain" id="PRO_5007823498" evidence="1">
    <location>
        <begin position="24"/>
        <end position="99"/>
    </location>
</feature>
<reference evidence="3 4" key="1">
    <citation type="journal article" date="2006" name="Syst. Appl. Microbiol.">
        <title>Anoxybacillus amylolyticus sp. nov., a thermophilic amylase producing bacterium isolated from Mount Rittmann (Antarctica).</title>
        <authorList>
            <person name="Poli A."/>
            <person name="Esposito E."/>
            <person name="Lama L."/>
            <person name="Orlando P."/>
            <person name="Nicolaus G."/>
            <person name="de Appolonia F."/>
            <person name="Gambacorta A."/>
            <person name="Nicolaus B."/>
        </authorList>
    </citation>
    <scope>NUCLEOTIDE SEQUENCE [LARGE SCALE GENOMIC DNA]</scope>
    <source>
        <strain evidence="3 4">DSM 15939</strain>
    </source>
</reference>
<dbReference type="RefSeq" id="WP_066324070.1">
    <property type="nucleotide sequence ID" value="NZ_CP015438.1"/>
</dbReference>
<dbReference type="Gene3D" id="3.10.350.10">
    <property type="entry name" value="LysM domain"/>
    <property type="match status" value="1"/>
</dbReference>
<evidence type="ECO:0000256" key="1">
    <source>
        <dbReference type="SAM" id="SignalP"/>
    </source>
</evidence>
<name>A0A161HXG5_9BACL</name>
<dbReference type="NCBIfam" id="NF010723">
    <property type="entry name" value="PRK14125.1"/>
    <property type="match status" value="1"/>
</dbReference>
<keyword evidence="4" id="KW-1185">Reference proteome</keyword>
<proteinExistence type="predicted"/>
<dbReference type="EMBL" id="CP015438">
    <property type="protein sequence ID" value="ANB59300.1"/>
    <property type="molecule type" value="Genomic_DNA"/>
</dbReference>
<protein>
    <submittedName>
        <fullName evidence="3">LysM domain protein</fullName>
    </submittedName>
</protein>
<dbReference type="InterPro" id="IPR018392">
    <property type="entry name" value="LysM"/>
</dbReference>
<keyword evidence="1" id="KW-0732">Signal</keyword>
<sequence>MKLVHYLVFSCLSLLLLAGFVYASNPVEKEKYIQITVAPGDTLWDLANKYRTSHHLSTNEFIDWVMDVNHLPNEKVVVGEKLVIPVLKSEADNMLAINK</sequence>
<dbReference type="AlphaFoldDB" id="A0A161HXG5"/>
<dbReference type="SMART" id="SM00257">
    <property type="entry name" value="LysM"/>
    <property type="match status" value="1"/>
</dbReference>
<dbReference type="Pfam" id="PF01476">
    <property type="entry name" value="LysM"/>
    <property type="match status" value="1"/>
</dbReference>
<dbReference type="KEGG" id="aamy:GFC30_1621"/>
<feature type="signal peptide" evidence="1">
    <location>
        <begin position="1"/>
        <end position="23"/>
    </location>
</feature>
<dbReference type="SUPFAM" id="SSF54106">
    <property type="entry name" value="LysM domain"/>
    <property type="match status" value="1"/>
</dbReference>
<accession>A0A161HXG5</accession>
<dbReference type="PROSITE" id="PS51782">
    <property type="entry name" value="LYSM"/>
    <property type="match status" value="1"/>
</dbReference>